<keyword evidence="6" id="KW-0732">Signal</keyword>
<dbReference type="Proteomes" id="UP000754710">
    <property type="component" value="Unassembled WGS sequence"/>
</dbReference>
<comment type="caution">
    <text evidence="8">The sequence shown here is derived from an EMBL/GenBank/DDBJ whole genome shotgun (WGS) entry which is preliminary data.</text>
</comment>
<dbReference type="PANTHER" id="PTHR10516:SF443">
    <property type="entry name" value="FK506-BINDING PROTEIN 59-RELATED"/>
    <property type="match status" value="1"/>
</dbReference>
<evidence type="ECO:0000313" key="8">
    <source>
        <dbReference type="EMBL" id="MBY9073329.1"/>
    </source>
</evidence>
<name>A0ABS7RFQ0_9ACTN</name>
<dbReference type="PROSITE" id="PS50059">
    <property type="entry name" value="FKBP_PPIASE"/>
    <property type="match status" value="2"/>
</dbReference>
<dbReference type="RefSeq" id="WP_221023140.1">
    <property type="nucleotide sequence ID" value="NZ_JAIEZQ010000001.1"/>
</dbReference>
<gene>
    <name evidence="8" type="ORF">K1X13_00705</name>
</gene>
<dbReference type="SUPFAM" id="SSF54534">
    <property type="entry name" value="FKBP-like"/>
    <property type="match status" value="2"/>
</dbReference>
<feature type="domain" description="PPIase FKBP-type" evidence="7">
    <location>
        <begin position="83"/>
        <end position="173"/>
    </location>
</feature>
<keyword evidence="9" id="KW-1185">Reference proteome</keyword>
<keyword evidence="2 4" id="KW-0697">Rotamase</keyword>
<dbReference type="Gene3D" id="3.10.50.40">
    <property type="match status" value="2"/>
</dbReference>
<dbReference type="GO" id="GO:0016853">
    <property type="term" value="F:isomerase activity"/>
    <property type="evidence" value="ECO:0007669"/>
    <property type="project" value="UniProtKB-KW"/>
</dbReference>
<dbReference type="InterPro" id="IPR046357">
    <property type="entry name" value="PPIase_dom_sf"/>
</dbReference>
<feature type="signal peptide" evidence="6">
    <location>
        <begin position="1"/>
        <end position="22"/>
    </location>
</feature>
<feature type="domain" description="PPIase FKBP-type" evidence="7">
    <location>
        <begin position="231"/>
        <end position="320"/>
    </location>
</feature>
<organism evidence="8 9">
    <name type="scientific">Nocardioides jiangsuensis</name>
    <dbReference type="NCBI Taxonomy" id="2866161"/>
    <lineage>
        <taxon>Bacteria</taxon>
        <taxon>Bacillati</taxon>
        <taxon>Actinomycetota</taxon>
        <taxon>Actinomycetes</taxon>
        <taxon>Propionibacteriales</taxon>
        <taxon>Nocardioidaceae</taxon>
        <taxon>Nocardioides</taxon>
    </lineage>
</organism>
<accession>A0ABS7RFQ0</accession>
<comment type="similarity">
    <text evidence="5">Belongs to the FKBP-type PPIase family.</text>
</comment>
<dbReference type="PROSITE" id="PS51257">
    <property type="entry name" value="PROKAR_LIPOPROTEIN"/>
    <property type="match status" value="1"/>
</dbReference>
<evidence type="ECO:0000256" key="2">
    <source>
        <dbReference type="ARBA" id="ARBA00023110"/>
    </source>
</evidence>
<reference evidence="8 9" key="1">
    <citation type="submission" date="2021-08" db="EMBL/GenBank/DDBJ databases">
        <title>Nocardioides bacterium WL0053 sp. nov., isolated from the sediment.</title>
        <authorList>
            <person name="Wang L."/>
            <person name="Zhang D."/>
            <person name="Zhang A."/>
        </authorList>
    </citation>
    <scope>NUCLEOTIDE SEQUENCE [LARGE SCALE GENOMIC DNA]</scope>
    <source>
        <strain evidence="8 9">WL0053</strain>
    </source>
</reference>
<evidence type="ECO:0000256" key="6">
    <source>
        <dbReference type="SAM" id="SignalP"/>
    </source>
</evidence>
<feature type="chain" id="PRO_5047331073" description="Peptidyl-prolyl cis-trans isomerase" evidence="6">
    <location>
        <begin position="23"/>
        <end position="320"/>
    </location>
</feature>
<proteinExistence type="inferred from homology"/>
<evidence type="ECO:0000313" key="9">
    <source>
        <dbReference type="Proteomes" id="UP000754710"/>
    </source>
</evidence>
<dbReference type="EC" id="5.2.1.8" evidence="5"/>
<evidence type="ECO:0000256" key="3">
    <source>
        <dbReference type="ARBA" id="ARBA00023235"/>
    </source>
</evidence>
<sequence>MRRRLVALTIVPFLLFGAAACGDESGSQGSASSSVDMGEPIKGLEVSGEFGRQPKVTVDGPLKVDEAQSEVLTLGEGNEVVEGSPASLHLLVVNGTTGKTTVGTYEQGKPVTGNMAEGEIFPSVLDAVVGKPVGSRIAIASPPAEAFGAQGAQQYGIGAQDDVVFVVDIMSVPLDGPEGEKADVPEDLPSPVVDSEGDVSKFTFDNAPAKPSDELQVVPLIEGEGEPVQAGDSVTFDYLGQVYGTETIFDESYTTAPRTFTVGEGSLIKAWDEGLVGVEAGSRVMIIAPPEYGYGENGNPQAKIKGTDTLVFVVDVLGVG</sequence>
<evidence type="ECO:0000259" key="7">
    <source>
        <dbReference type="PROSITE" id="PS50059"/>
    </source>
</evidence>
<keyword evidence="3 4" id="KW-0413">Isomerase</keyword>
<dbReference type="PANTHER" id="PTHR10516">
    <property type="entry name" value="PEPTIDYL-PROLYL CIS-TRANS ISOMERASE"/>
    <property type="match status" value="1"/>
</dbReference>
<dbReference type="Pfam" id="PF00254">
    <property type="entry name" value="FKBP_C"/>
    <property type="match status" value="2"/>
</dbReference>
<dbReference type="InterPro" id="IPR050689">
    <property type="entry name" value="FKBP-type_PPIase"/>
</dbReference>
<comment type="catalytic activity">
    <reaction evidence="1 4 5">
        <text>[protein]-peptidylproline (omega=180) = [protein]-peptidylproline (omega=0)</text>
        <dbReference type="Rhea" id="RHEA:16237"/>
        <dbReference type="Rhea" id="RHEA-COMP:10747"/>
        <dbReference type="Rhea" id="RHEA-COMP:10748"/>
        <dbReference type="ChEBI" id="CHEBI:83833"/>
        <dbReference type="ChEBI" id="CHEBI:83834"/>
        <dbReference type="EC" id="5.2.1.8"/>
    </reaction>
</comment>
<evidence type="ECO:0000256" key="5">
    <source>
        <dbReference type="RuleBase" id="RU003915"/>
    </source>
</evidence>
<protein>
    <recommendedName>
        <fullName evidence="5">Peptidyl-prolyl cis-trans isomerase</fullName>
        <ecNumber evidence="5">5.2.1.8</ecNumber>
    </recommendedName>
</protein>
<dbReference type="InterPro" id="IPR001179">
    <property type="entry name" value="PPIase_FKBP_dom"/>
</dbReference>
<dbReference type="EMBL" id="JAIEZQ010000001">
    <property type="protein sequence ID" value="MBY9073329.1"/>
    <property type="molecule type" value="Genomic_DNA"/>
</dbReference>
<evidence type="ECO:0000256" key="1">
    <source>
        <dbReference type="ARBA" id="ARBA00000971"/>
    </source>
</evidence>
<evidence type="ECO:0000256" key="4">
    <source>
        <dbReference type="PROSITE-ProRule" id="PRU00277"/>
    </source>
</evidence>